<protein>
    <submittedName>
        <fullName evidence="1">Uncharacterized protein</fullName>
    </submittedName>
</protein>
<dbReference type="OrthoDB" id="2156052at2759"/>
<organism evidence="1 2">
    <name type="scientific">Dactylonectria macrodidyma</name>
    <dbReference type="NCBI Taxonomy" id="307937"/>
    <lineage>
        <taxon>Eukaryota</taxon>
        <taxon>Fungi</taxon>
        <taxon>Dikarya</taxon>
        <taxon>Ascomycota</taxon>
        <taxon>Pezizomycotina</taxon>
        <taxon>Sordariomycetes</taxon>
        <taxon>Hypocreomycetidae</taxon>
        <taxon>Hypocreales</taxon>
        <taxon>Nectriaceae</taxon>
        <taxon>Dactylonectria</taxon>
    </lineage>
</organism>
<dbReference type="EMBL" id="JAGMUV010000040">
    <property type="protein sequence ID" value="KAH7111594.1"/>
    <property type="molecule type" value="Genomic_DNA"/>
</dbReference>
<accession>A0A9P9D2U1</accession>
<reference evidence="1" key="1">
    <citation type="journal article" date="2021" name="Nat. Commun.">
        <title>Genetic determinants of endophytism in the Arabidopsis root mycobiome.</title>
        <authorList>
            <person name="Mesny F."/>
            <person name="Miyauchi S."/>
            <person name="Thiergart T."/>
            <person name="Pickel B."/>
            <person name="Atanasova L."/>
            <person name="Karlsson M."/>
            <person name="Huettel B."/>
            <person name="Barry K.W."/>
            <person name="Haridas S."/>
            <person name="Chen C."/>
            <person name="Bauer D."/>
            <person name="Andreopoulos W."/>
            <person name="Pangilinan J."/>
            <person name="LaButti K."/>
            <person name="Riley R."/>
            <person name="Lipzen A."/>
            <person name="Clum A."/>
            <person name="Drula E."/>
            <person name="Henrissat B."/>
            <person name="Kohler A."/>
            <person name="Grigoriev I.V."/>
            <person name="Martin F.M."/>
            <person name="Hacquard S."/>
        </authorList>
    </citation>
    <scope>NUCLEOTIDE SEQUENCE</scope>
    <source>
        <strain evidence="1">MPI-CAGE-AT-0147</strain>
    </source>
</reference>
<dbReference type="AlphaFoldDB" id="A0A9P9D2U1"/>
<proteinExistence type="predicted"/>
<dbReference type="Proteomes" id="UP000738349">
    <property type="component" value="Unassembled WGS sequence"/>
</dbReference>
<sequence length="53" mass="6076">EVNTSVANEILAAFGRLHQHRALYCYAEPRSVLYDKRTGICMIVTCCWRSCLL</sequence>
<feature type="non-terminal residue" evidence="1">
    <location>
        <position position="1"/>
    </location>
</feature>
<evidence type="ECO:0000313" key="2">
    <source>
        <dbReference type="Proteomes" id="UP000738349"/>
    </source>
</evidence>
<name>A0A9P9D2U1_9HYPO</name>
<evidence type="ECO:0000313" key="1">
    <source>
        <dbReference type="EMBL" id="KAH7111594.1"/>
    </source>
</evidence>
<comment type="caution">
    <text evidence="1">The sequence shown here is derived from an EMBL/GenBank/DDBJ whole genome shotgun (WGS) entry which is preliminary data.</text>
</comment>
<gene>
    <name evidence="1" type="ORF">EDB81DRAFT_671407</name>
</gene>
<keyword evidence="2" id="KW-1185">Reference proteome</keyword>